<dbReference type="SUPFAM" id="SSF47113">
    <property type="entry name" value="Histone-fold"/>
    <property type="match status" value="1"/>
</dbReference>
<feature type="compositionally biased region" description="Basic residues" evidence="2">
    <location>
        <begin position="1"/>
        <end position="50"/>
    </location>
</feature>
<evidence type="ECO:0000256" key="1">
    <source>
        <dbReference type="ARBA" id="ARBA00006846"/>
    </source>
</evidence>
<evidence type="ECO:0000313" key="5">
    <source>
        <dbReference type="RefSeq" id="XP_067169730.1"/>
    </source>
</evidence>
<evidence type="ECO:0000259" key="3">
    <source>
        <dbReference type="Pfam" id="PF00808"/>
    </source>
</evidence>
<organism evidence="4 5">
    <name type="scientific">Apteryx mantelli</name>
    <name type="common">North Island brown kiwi</name>
    <dbReference type="NCBI Taxonomy" id="2696672"/>
    <lineage>
        <taxon>Eukaryota</taxon>
        <taxon>Metazoa</taxon>
        <taxon>Chordata</taxon>
        <taxon>Craniata</taxon>
        <taxon>Vertebrata</taxon>
        <taxon>Euteleostomi</taxon>
        <taxon>Archelosauria</taxon>
        <taxon>Archosauria</taxon>
        <taxon>Dinosauria</taxon>
        <taxon>Saurischia</taxon>
        <taxon>Theropoda</taxon>
        <taxon>Coelurosauria</taxon>
        <taxon>Aves</taxon>
        <taxon>Palaeognathae</taxon>
        <taxon>Apterygiformes</taxon>
        <taxon>Apterygidae</taxon>
        <taxon>Apteryx</taxon>
    </lineage>
</organism>
<accession>A0ABM4FXQ7</accession>
<keyword evidence="4" id="KW-1185">Reference proteome</keyword>
<comment type="similarity">
    <text evidence="1">Belongs to the histone H2B family.</text>
</comment>
<sequence length="135" mass="16124">MASARGGRRRSRHRHHHRRHHHHQRPNRRRRSPGKRRPGGRRVRGGRRRCSSQPIDSRTLRQIKRDSKLLSSKAKGLMIRFVDDVSERVSREAERLRKESRRPAVSPEHMQAALRHVMPKRRRRQVPGVGSRCWR</sequence>
<gene>
    <name evidence="5" type="primary">LOC136994690</name>
</gene>
<dbReference type="Proteomes" id="UP001652627">
    <property type="component" value="Chromosome 32"/>
</dbReference>
<proteinExistence type="inferred from homology"/>
<dbReference type="Gene3D" id="1.10.20.10">
    <property type="entry name" value="Histone, subunit A"/>
    <property type="match status" value="1"/>
</dbReference>
<feature type="domain" description="Transcription factor CBF/NF-Y/archaeal histone" evidence="3">
    <location>
        <begin position="60"/>
        <end position="114"/>
    </location>
</feature>
<dbReference type="InterPro" id="IPR000558">
    <property type="entry name" value="Histone_H2B"/>
</dbReference>
<dbReference type="PRINTS" id="PR00621">
    <property type="entry name" value="HISTONEH2B"/>
</dbReference>
<name>A0ABM4FXQ7_9AVES</name>
<evidence type="ECO:0000313" key="4">
    <source>
        <dbReference type="Proteomes" id="UP001652627"/>
    </source>
</evidence>
<feature type="region of interest" description="Disordered" evidence="2">
    <location>
        <begin position="1"/>
        <end position="67"/>
    </location>
</feature>
<dbReference type="Pfam" id="PF00808">
    <property type="entry name" value="CBFD_NFYB_HMF"/>
    <property type="match status" value="1"/>
</dbReference>
<dbReference type="InterPro" id="IPR009072">
    <property type="entry name" value="Histone-fold"/>
</dbReference>
<evidence type="ECO:0000256" key="2">
    <source>
        <dbReference type="SAM" id="MobiDB-lite"/>
    </source>
</evidence>
<dbReference type="GeneID" id="136994690"/>
<reference evidence="5" key="1">
    <citation type="submission" date="2025-08" db="UniProtKB">
        <authorList>
            <consortium name="RefSeq"/>
        </authorList>
    </citation>
    <scope>IDENTIFICATION</scope>
    <source>
        <tissue evidence="5">Blood</tissue>
    </source>
</reference>
<protein>
    <submittedName>
        <fullName evidence="5">Histone H2B.1, sperm-like</fullName>
    </submittedName>
</protein>
<dbReference type="InterPro" id="IPR003958">
    <property type="entry name" value="CBFA_NFYB_domain"/>
</dbReference>
<dbReference type="RefSeq" id="XP_067169730.1">
    <property type="nucleotide sequence ID" value="XM_067313629.1"/>
</dbReference>